<dbReference type="KEGG" id="pbf:CFX0092_A0428"/>
<evidence type="ECO:0000256" key="1">
    <source>
        <dbReference type="ARBA" id="ARBA00022617"/>
    </source>
</evidence>
<dbReference type="GO" id="GO:0046872">
    <property type="term" value="F:metal ion binding"/>
    <property type="evidence" value="ECO:0007669"/>
    <property type="project" value="UniProtKB-KW"/>
</dbReference>
<evidence type="ECO:0000256" key="4">
    <source>
        <dbReference type="PROSITE-ProRule" id="PRU00433"/>
    </source>
</evidence>
<keyword evidence="3 4" id="KW-0408">Iron</keyword>
<reference evidence="7" key="1">
    <citation type="submission" date="2016-01" db="EMBL/GenBank/DDBJ databases">
        <authorList>
            <person name="Mcilroy J.S."/>
            <person name="Karst M S."/>
            <person name="Albertsen M."/>
        </authorList>
    </citation>
    <scope>NUCLEOTIDE SEQUENCE</scope>
    <source>
        <strain evidence="7">Cfx-K</strain>
    </source>
</reference>
<name>A0A160SZX2_9CHLR</name>
<dbReference type="InterPro" id="IPR036909">
    <property type="entry name" value="Cyt_c-like_dom_sf"/>
</dbReference>
<dbReference type="RefSeq" id="WP_157912838.1">
    <property type="nucleotide sequence ID" value="NZ_LN890655.1"/>
</dbReference>
<proteinExistence type="predicted"/>
<dbReference type="Gene3D" id="1.10.760.10">
    <property type="entry name" value="Cytochrome c-like domain"/>
    <property type="match status" value="1"/>
</dbReference>
<dbReference type="OrthoDB" id="160813at2"/>
<protein>
    <submittedName>
        <fullName evidence="7">Cytochrome c class I</fullName>
    </submittedName>
</protein>
<organism evidence="7 8">
    <name type="scientific">Candidatus Promineifilum breve</name>
    <dbReference type="NCBI Taxonomy" id="1806508"/>
    <lineage>
        <taxon>Bacteria</taxon>
        <taxon>Bacillati</taxon>
        <taxon>Chloroflexota</taxon>
        <taxon>Ardenticatenia</taxon>
        <taxon>Candidatus Promineifilales</taxon>
        <taxon>Candidatus Promineifilaceae</taxon>
        <taxon>Candidatus Promineifilum</taxon>
    </lineage>
</organism>
<dbReference type="PROSITE" id="PS51257">
    <property type="entry name" value="PROKAR_LIPOPROTEIN"/>
    <property type="match status" value="1"/>
</dbReference>
<keyword evidence="1 4" id="KW-0349">Heme</keyword>
<feature type="signal peptide" evidence="5">
    <location>
        <begin position="1"/>
        <end position="21"/>
    </location>
</feature>
<dbReference type="SUPFAM" id="SSF46626">
    <property type="entry name" value="Cytochrome c"/>
    <property type="match status" value="1"/>
</dbReference>
<dbReference type="GO" id="GO:0020037">
    <property type="term" value="F:heme binding"/>
    <property type="evidence" value="ECO:0007669"/>
    <property type="project" value="InterPro"/>
</dbReference>
<dbReference type="PROSITE" id="PS51007">
    <property type="entry name" value="CYTC"/>
    <property type="match status" value="1"/>
</dbReference>
<evidence type="ECO:0000313" key="8">
    <source>
        <dbReference type="Proteomes" id="UP000215027"/>
    </source>
</evidence>
<keyword evidence="2 4" id="KW-0479">Metal-binding</keyword>
<dbReference type="Pfam" id="PF00034">
    <property type="entry name" value="Cytochrom_C"/>
    <property type="match status" value="1"/>
</dbReference>
<evidence type="ECO:0000259" key="6">
    <source>
        <dbReference type="PROSITE" id="PS51007"/>
    </source>
</evidence>
<keyword evidence="8" id="KW-1185">Reference proteome</keyword>
<dbReference type="Proteomes" id="UP000215027">
    <property type="component" value="Chromosome I"/>
</dbReference>
<accession>A0A160SZX2</accession>
<dbReference type="GO" id="GO:0009055">
    <property type="term" value="F:electron transfer activity"/>
    <property type="evidence" value="ECO:0007669"/>
    <property type="project" value="InterPro"/>
</dbReference>
<gene>
    <name evidence="7" type="ORF">CFX0092_A0428</name>
</gene>
<sequence>MKKHLLLICLSVVLLALVACGGGGGGGGETAPEPEPVGDAANGEALFTQPIIGAAPGCITCHSLEPDVVIVGPSQAGLATRAETRVPGKSAEEYIRESIMTPDAYVVEGFTAGLMYQNYATDLTQEQIDDIVAYTLSLR</sequence>
<evidence type="ECO:0000313" key="7">
    <source>
        <dbReference type="EMBL" id="CUS02309.2"/>
    </source>
</evidence>
<feature type="domain" description="Cytochrome c" evidence="6">
    <location>
        <begin position="38"/>
        <end position="139"/>
    </location>
</feature>
<dbReference type="EMBL" id="LN890655">
    <property type="protein sequence ID" value="CUS02309.2"/>
    <property type="molecule type" value="Genomic_DNA"/>
</dbReference>
<dbReference type="AlphaFoldDB" id="A0A160SZX2"/>
<keyword evidence="5" id="KW-0732">Signal</keyword>
<dbReference type="InterPro" id="IPR009056">
    <property type="entry name" value="Cyt_c-like_dom"/>
</dbReference>
<evidence type="ECO:0000256" key="3">
    <source>
        <dbReference type="ARBA" id="ARBA00023004"/>
    </source>
</evidence>
<evidence type="ECO:0000256" key="5">
    <source>
        <dbReference type="SAM" id="SignalP"/>
    </source>
</evidence>
<evidence type="ECO:0000256" key="2">
    <source>
        <dbReference type="ARBA" id="ARBA00022723"/>
    </source>
</evidence>
<feature type="chain" id="PRO_5008240501" evidence="5">
    <location>
        <begin position="22"/>
        <end position="139"/>
    </location>
</feature>